<keyword evidence="2" id="KW-1185">Reference proteome</keyword>
<sequence>MKNLIIKVIILLLNLLSINIYSQTKEYGAGVLLFMTFDAENATQMENSEEKYGDVEKLIKTDNSYEIYYRKSEGKFKIILKKLEGLGVEDYEYVDVDSGHIFVVKDLLDSSAKALDAINTKDLPNVSNRYKMMLRVLLK</sequence>
<dbReference type="AlphaFoldDB" id="A0A1W1YD34"/>
<evidence type="ECO:0000313" key="2">
    <source>
        <dbReference type="Proteomes" id="UP000192393"/>
    </source>
</evidence>
<proteinExistence type="predicted"/>
<dbReference type="EMBL" id="FWXS01000001">
    <property type="protein sequence ID" value="SMC33668.1"/>
    <property type="molecule type" value="Genomic_DNA"/>
</dbReference>
<evidence type="ECO:0000313" key="1">
    <source>
        <dbReference type="EMBL" id="SMC33668.1"/>
    </source>
</evidence>
<reference evidence="1 2" key="1">
    <citation type="submission" date="2017-04" db="EMBL/GenBank/DDBJ databases">
        <authorList>
            <person name="Afonso C.L."/>
            <person name="Miller P.J."/>
            <person name="Scott M.A."/>
            <person name="Spackman E."/>
            <person name="Goraichik I."/>
            <person name="Dimitrov K.M."/>
            <person name="Suarez D.L."/>
            <person name="Swayne D.E."/>
        </authorList>
    </citation>
    <scope>NUCLEOTIDE SEQUENCE [LARGE SCALE GENOMIC DNA]</scope>
    <source>
        <strain evidence="1 2">CGMCC 1.12708</strain>
    </source>
</reference>
<accession>A0A1W1YD34</accession>
<gene>
    <name evidence="1" type="ORF">SAMN06296427_101243</name>
</gene>
<name>A0A1W1YD34_9FLAO</name>
<dbReference type="RefSeq" id="WP_084015458.1">
    <property type="nucleotide sequence ID" value="NZ_FWXS01000001.1"/>
</dbReference>
<protein>
    <submittedName>
        <fullName evidence="1">Uncharacterized protein</fullName>
    </submittedName>
</protein>
<dbReference type="Proteomes" id="UP000192393">
    <property type="component" value="Unassembled WGS sequence"/>
</dbReference>
<organism evidence="1 2">
    <name type="scientific">Moheibacter sediminis</name>
    <dbReference type="NCBI Taxonomy" id="1434700"/>
    <lineage>
        <taxon>Bacteria</taxon>
        <taxon>Pseudomonadati</taxon>
        <taxon>Bacteroidota</taxon>
        <taxon>Flavobacteriia</taxon>
        <taxon>Flavobacteriales</taxon>
        <taxon>Weeksellaceae</taxon>
        <taxon>Moheibacter</taxon>
    </lineage>
</organism>
<dbReference type="STRING" id="1434700.SAMN06296427_101243"/>